<comment type="subcellular location">
    <subcellularLocation>
        <location evidence="1">Membrane</location>
        <topology evidence="1">Single-pass membrane protein</topology>
    </subcellularLocation>
</comment>
<keyword evidence="4 7" id="KW-1133">Transmembrane helix</keyword>
<dbReference type="PANTHER" id="PTHR12546">
    <property type="entry name" value="FER-1-LIKE"/>
    <property type="match status" value="1"/>
</dbReference>
<keyword evidence="10" id="KW-1185">Reference proteome</keyword>
<dbReference type="GO" id="GO:0007009">
    <property type="term" value="P:plasma membrane organization"/>
    <property type="evidence" value="ECO:0007669"/>
    <property type="project" value="TreeGrafter"/>
</dbReference>
<organism evidence="9 10">
    <name type="scientific">Euplotes crassus</name>
    <dbReference type="NCBI Taxonomy" id="5936"/>
    <lineage>
        <taxon>Eukaryota</taxon>
        <taxon>Sar</taxon>
        <taxon>Alveolata</taxon>
        <taxon>Ciliophora</taxon>
        <taxon>Intramacronucleata</taxon>
        <taxon>Spirotrichea</taxon>
        <taxon>Hypotrichia</taxon>
        <taxon>Euplotida</taxon>
        <taxon>Euplotidae</taxon>
        <taxon>Moneuplotes</taxon>
    </lineage>
</organism>
<evidence type="ECO:0000256" key="7">
    <source>
        <dbReference type="SAM" id="Phobius"/>
    </source>
</evidence>
<dbReference type="PANTHER" id="PTHR12546:SF33">
    <property type="entry name" value="SPERM VESICLE FUSION PROTEIN FER-1"/>
    <property type="match status" value="1"/>
</dbReference>
<keyword evidence="3" id="KW-0677">Repeat</keyword>
<evidence type="ECO:0000259" key="8">
    <source>
        <dbReference type="PROSITE" id="PS50004"/>
    </source>
</evidence>
<dbReference type="InterPro" id="IPR035892">
    <property type="entry name" value="C2_domain_sf"/>
</dbReference>
<feature type="region of interest" description="Disordered" evidence="6">
    <location>
        <begin position="883"/>
        <end position="950"/>
    </location>
</feature>
<feature type="compositionally biased region" description="Acidic residues" evidence="6">
    <location>
        <begin position="897"/>
        <end position="927"/>
    </location>
</feature>
<feature type="domain" description="C2" evidence="8">
    <location>
        <begin position="1422"/>
        <end position="1551"/>
    </location>
</feature>
<dbReference type="InterPro" id="IPR000008">
    <property type="entry name" value="C2_dom"/>
</dbReference>
<feature type="compositionally biased region" description="Basic and acidic residues" evidence="6">
    <location>
        <begin position="720"/>
        <end position="729"/>
    </location>
</feature>
<evidence type="ECO:0000313" key="10">
    <source>
        <dbReference type="Proteomes" id="UP001295684"/>
    </source>
</evidence>
<dbReference type="SMART" id="SM00239">
    <property type="entry name" value="C2"/>
    <property type="match status" value="4"/>
</dbReference>
<evidence type="ECO:0000256" key="6">
    <source>
        <dbReference type="SAM" id="MobiDB-lite"/>
    </source>
</evidence>
<dbReference type="InterPro" id="IPR012968">
    <property type="entry name" value="FerIin_dom"/>
</dbReference>
<evidence type="ECO:0000256" key="1">
    <source>
        <dbReference type="ARBA" id="ARBA00004167"/>
    </source>
</evidence>
<feature type="transmembrane region" description="Helical" evidence="7">
    <location>
        <begin position="1633"/>
        <end position="1652"/>
    </location>
</feature>
<reference evidence="9" key="1">
    <citation type="submission" date="2023-07" db="EMBL/GenBank/DDBJ databases">
        <authorList>
            <consortium name="AG Swart"/>
            <person name="Singh M."/>
            <person name="Singh A."/>
            <person name="Seah K."/>
            <person name="Emmerich C."/>
        </authorList>
    </citation>
    <scope>NUCLEOTIDE SEQUENCE</scope>
    <source>
        <strain evidence="9">DP1</strain>
    </source>
</reference>
<dbReference type="PROSITE" id="PS50004">
    <property type="entry name" value="C2"/>
    <property type="match status" value="4"/>
</dbReference>
<dbReference type="Pfam" id="PF00168">
    <property type="entry name" value="C2"/>
    <property type="match status" value="5"/>
</dbReference>
<evidence type="ECO:0000313" key="9">
    <source>
        <dbReference type="EMBL" id="CAI2387752.1"/>
    </source>
</evidence>
<feature type="region of interest" description="Disordered" evidence="6">
    <location>
        <begin position="710"/>
        <end position="738"/>
    </location>
</feature>
<keyword evidence="5 7" id="KW-0472">Membrane</keyword>
<dbReference type="GO" id="GO:0016020">
    <property type="term" value="C:membrane"/>
    <property type="evidence" value="ECO:0007669"/>
    <property type="project" value="UniProtKB-SubCell"/>
</dbReference>
<dbReference type="Gene3D" id="2.60.40.150">
    <property type="entry name" value="C2 domain"/>
    <property type="match status" value="4"/>
</dbReference>
<comment type="caution">
    <text evidence="9">The sequence shown here is derived from an EMBL/GenBank/DDBJ whole genome shotgun (WGS) entry which is preliminary data.</text>
</comment>
<feature type="compositionally biased region" description="Basic and acidic residues" evidence="6">
    <location>
        <begin position="928"/>
        <end position="937"/>
    </location>
</feature>
<feature type="domain" description="C2" evidence="8">
    <location>
        <begin position="1"/>
        <end position="117"/>
    </location>
</feature>
<evidence type="ECO:0000256" key="2">
    <source>
        <dbReference type="ARBA" id="ARBA00022692"/>
    </source>
</evidence>
<proteinExistence type="predicted"/>
<sequence length="1655" mass="190787">MDPLKKVEYLVGATVIEGRGLTGKDRGGTSDPFVKVSCANSDTQISQRLYSTNNAVWNQSFTFEKVLLNKLELESMELVYEVYDYNAVLANELIGYHSVGLSTMYRHLNHEFYRKWVPLFNSEIGPEPQGQLLISCFIIGPGEKPPAHRKDEIIDDDEEDLDEILGPDVSEAKKRELQEKKKGIFLLTNPKNQYKTYQLNINILKVEGLPYVDGKKGPTTYCSARVMGNTICTGTVKESVNPAFNQKLSLPVILPTLNDKILIKIWMDYSLTSVDLLANLPEVPRKDDIFNISILQGNEGWVTSKWYNMYGTHPEDRAYFFTPATSYYLEGNSFLGRALISMNINPVEKPQFAKSSANLLREPQAKDYVLFCEPYEISNITETQGKDVRIEVTFGLAKQFTKQLKYNSGSKNYKFKLKHKIKPIKISYPEDLKQVPDIIVTLQAQKLLGGIWKVGYFRIKPRELLDNDCPRWYKFKSLEKPHSSPGKLLCNFTLVHADKANTIRRGKKKSAEVQFKFYYNIFYCLDISIDQKNEEKVESKLRLEIGSNKIKSTDWVKNHIPLWNCSDFKDLTLPKNLSFAPDLSIYLVQKGWFGGEKDVGEVHIPLSSIKEDFSEPKFYQFTSYGEIKGKLLAIFNIAEKDAENNDSDLQNKVDANSDFFTNSDITFSIIGIRNLVNLPNDIKMEVSLLYLKPNEDTGYLMVDKAVEEEKEEIKEESDPEDHSYLKSEEESNESYFDDDEELGLQNKKEQLERKSVNPELLGQVAKKNAGMTKNETLEAAEGIETKQIEDPKKRNQTLAPMKDPGLTPNFCTRVEFKNVPFCKHPFLWPIIVIKVRDTGYFSGAENLELIFPLINYVNFLSPKNKSLNLNDLKIAYKQKLSDLETSTNKTETHVSNSDEDTLENEESEDEDEGEETKESGEENSSEEEDKKETSKEMEEQDSAEEIDEDKVTLKNHELYKQYHKRIKQIKAPPLSDRAADVAFSNMYGDFYVDDTEKITLDVCKKDKEFENDLREKQLDILYKKKEDITTKLRKSHMPKEKEKNRNLLILNRKKIEELENEDMDEDKFWNYMNSNDNEFNYGRDVLTDRLFEQMIALPYFKFELKTMPEMTFSELDRLDLRETSYDGNQKRFLKAFITVTATEESIRSKELEGTTKHNELEIFENSNLKKLSTDGDDDYFTQKIESISSRFPFDLADEEFMKIVREESHFICRVYVLRCQNLAGTTSNANIKDRLAGYSANCTADPYLVIKIGDGKSAGRGNVKMINEKDNAQENTLNPEFYQVYEFDISLPKDWTLTVEVLDKNNVVTESILGSTLIGKTVIDLEDRYYGDPHLTIRKKLETYRRMYQRELALLDRGRKTKEQEERKLELKSLQKDIAAIYNELDKEESPRIPVEFRELMHPKKKQSQGIIEMFTEIFPAKDSKLHKLVKIKPPSKEEFELRLIIWGTREIKLVNGESVDIFVRVIFDPHGWSKETIERTTDTHYNSKDGRGEFNWRMKFPIELPCEFPRLKIQVYGFGVITNEIIGENTINIQKALQNLVKEGSIEIPNTWINLQNPEDEHEDVGSLKFSMTIVSKMMAEGNPVGEAWDEPNENPRLIPPTAGRGFGDKFASLAFDIGKWKWPAWLMFRNFAIFGVILSGLGLVGAMVAMRMA</sequence>
<accession>A0AAD1YDI1</accession>
<feature type="domain" description="C2" evidence="8">
    <location>
        <begin position="1189"/>
        <end position="1338"/>
    </location>
</feature>
<feature type="domain" description="C2" evidence="8">
    <location>
        <begin position="178"/>
        <end position="302"/>
    </location>
</feature>
<evidence type="ECO:0000256" key="3">
    <source>
        <dbReference type="ARBA" id="ARBA00022737"/>
    </source>
</evidence>
<protein>
    <recommendedName>
        <fullName evidence="8">C2 domain-containing protein</fullName>
    </recommendedName>
</protein>
<gene>
    <name evidence="9" type="ORF">ECRASSUSDP1_LOCUS29386</name>
</gene>
<dbReference type="Proteomes" id="UP001295684">
    <property type="component" value="Unassembled WGS sequence"/>
</dbReference>
<dbReference type="InterPro" id="IPR037721">
    <property type="entry name" value="Ferlin"/>
</dbReference>
<feature type="compositionally biased region" description="Acidic residues" evidence="6">
    <location>
        <begin position="938"/>
        <end position="948"/>
    </location>
</feature>
<keyword evidence="2 7" id="KW-0812">Transmembrane</keyword>
<dbReference type="SMART" id="SM01202">
    <property type="entry name" value="FerI"/>
    <property type="match status" value="1"/>
</dbReference>
<name>A0AAD1YDI1_EUPCR</name>
<dbReference type="SUPFAM" id="SSF49562">
    <property type="entry name" value="C2 domain (Calcium/lipid-binding domain, CaLB)"/>
    <property type="match status" value="4"/>
</dbReference>
<dbReference type="EMBL" id="CAMPGE010030241">
    <property type="protein sequence ID" value="CAI2387752.1"/>
    <property type="molecule type" value="Genomic_DNA"/>
</dbReference>
<evidence type="ECO:0000256" key="4">
    <source>
        <dbReference type="ARBA" id="ARBA00022989"/>
    </source>
</evidence>
<evidence type="ECO:0000256" key="5">
    <source>
        <dbReference type="ARBA" id="ARBA00023136"/>
    </source>
</evidence>